<feature type="compositionally biased region" description="Polar residues" evidence="1">
    <location>
        <begin position="1"/>
        <end position="21"/>
    </location>
</feature>
<dbReference type="eggNOG" id="ENOG502SKGN">
    <property type="taxonomic scope" value="Eukaryota"/>
</dbReference>
<dbReference type="OrthoDB" id="3057599at2759"/>
<dbReference type="EMBL" id="CP003002">
    <property type="protein sequence ID" value="AEO54722.1"/>
    <property type="molecule type" value="Genomic_DNA"/>
</dbReference>
<feature type="transmembrane region" description="Helical" evidence="2">
    <location>
        <begin position="404"/>
        <end position="430"/>
    </location>
</feature>
<feature type="transmembrane region" description="Helical" evidence="2">
    <location>
        <begin position="598"/>
        <end position="619"/>
    </location>
</feature>
<keyword evidence="4" id="KW-1185">Reference proteome</keyword>
<dbReference type="PANTHER" id="PTHR37544:SF1">
    <property type="entry name" value="PHOSPHORIBOSYLAMINOIMIDAZOLE-SUCCINOCARBOXAMIDE SYNTHASE"/>
    <property type="match status" value="1"/>
</dbReference>
<sequence length="904" mass="99634">MNSDSHSHSQNYRNSRNSHSFNSEEHVEQPRTHLQPSPEVRPGQDSPSTVDPSARHLQTQTTHQTAAPYNQSFPAILPDDIFTPATVARSYGPPVIIEGPYRRVPEIPPLAPYERSDWSTSMNPAMATDFRDELARLDGVITPGVDNTPFIHYAIEALSRDRDTGFSATNSGSQSSSSGPAFAPPPPGHGPQGHGPQSYQPQPPPQQQPPPASAPLLSHPPEAHPHAETAPPDTRLQPLTRPFMPGPQESAQSLAESLLKKGSRPPQPHAWRPVEQDELLVTGSHVPLPTFRPWPLRTPALLVFMLLCLLMIAALILSAVYSQLHQGLLEWDSLYGGRYFLFRIFPQLIAAPMLLYAQHMVRTMSRMIPFVRLASKSAEEREGALFQELYPSFLWPRLAGPWNVWVPVFVTWLANFTIPLQSSLFTVILVERRWVWATVQGVAWTLVALYLALLASTAIAWRYWSGLESTGVIWDPRSLADIAALVSETNTADDYRGTQLARSRDGIRFALRRRATDRLCYWTWKDGRHGLWYTLGNPMEDADPLLPIPDPATAQRMQRHDEKHPDHDPYHNHDPEASNGASRHQYEYLPLPLRTSPLLWATITATVLVIAIFVVTFLPSTRLEKGFPPRLRTAPRGGAFSPADFLFAFLPSLLGMLVFLAYQTLDKHLRVLQPWAAMSSSLSPSSSSSTTTTTNPPLAGAPAEASVLADYAACAPGEATARALRNGHWRVAGVSLLADLFVLIPVLAGGSFMAVTPRGRAGGGGEEEGGEWGEVRMFANQVAYGILLGLLALYVAGLAVLLPARQAFRMPHGVTCLAEIVGYLVNSEIREEPAFKRCVSRREMAGKMGAGGDAPAGMQTRWVFGFGDGDGDGGVGNGELGVRRVRRFTEKRRVRKSQIRRPFL</sequence>
<evidence type="ECO:0008006" key="5">
    <source>
        <dbReference type="Google" id="ProtNLM"/>
    </source>
</evidence>
<evidence type="ECO:0000313" key="4">
    <source>
        <dbReference type="Proteomes" id="UP000007322"/>
    </source>
</evidence>
<dbReference type="InterPro" id="IPR021840">
    <property type="entry name" value="DUF3433"/>
</dbReference>
<feature type="compositionally biased region" description="Basic and acidic residues" evidence="1">
    <location>
        <begin position="22"/>
        <end position="31"/>
    </location>
</feature>
<evidence type="ECO:0000313" key="3">
    <source>
        <dbReference type="EMBL" id="AEO54722.1"/>
    </source>
</evidence>
<dbReference type="AlphaFoldDB" id="G2Q6F0"/>
<reference evidence="3 4" key="1">
    <citation type="journal article" date="2011" name="Nat. Biotechnol.">
        <title>Comparative genomic analysis of the thermophilic biomass-degrading fungi Myceliophthora thermophila and Thielavia terrestris.</title>
        <authorList>
            <person name="Berka R.M."/>
            <person name="Grigoriev I.V."/>
            <person name="Otillar R."/>
            <person name="Salamov A."/>
            <person name="Grimwood J."/>
            <person name="Reid I."/>
            <person name="Ishmael N."/>
            <person name="John T."/>
            <person name="Darmond C."/>
            <person name="Moisan M.-C."/>
            <person name="Henrissat B."/>
            <person name="Coutinho P.M."/>
            <person name="Lombard V."/>
            <person name="Natvig D.O."/>
            <person name="Lindquist E."/>
            <person name="Schmutz J."/>
            <person name="Lucas S."/>
            <person name="Harris P."/>
            <person name="Powlowski J."/>
            <person name="Bellemare A."/>
            <person name="Taylor D."/>
            <person name="Butler G."/>
            <person name="de Vries R.P."/>
            <person name="Allijn I.E."/>
            <person name="van den Brink J."/>
            <person name="Ushinsky S."/>
            <person name="Storms R."/>
            <person name="Powell A.J."/>
            <person name="Paulsen I.T."/>
            <person name="Elbourne L.D.H."/>
            <person name="Baker S.E."/>
            <person name="Magnuson J."/>
            <person name="LaBoissiere S."/>
            <person name="Clutterbuck A.J."/>
            <person name="Martinez D."/>
            <person name="Wogulis M."/>
            <person name="de Leon A.L."/>
            <person name="Rey M.W."/>
            <person name="Tsang A."/>
        </authorList>
    </citation>
    <scope>NUCLEOTIDE SEQUENCE [LARGE SCALE GENOMIC DNA]</scope>
    <source>
        <strain evidence="4">ATCC 42464 / BCRC 31852 / DSM 1799</strain>
    </source>
</reference>
<keyword evidence="2" id="KW-0812">Transmembrane</keyword>
<dbReference type="GeneID" id="11506083"/>
<dbReference type="PANTHER" id="PTHR37544">
    <property type="entry name" value="SPRAY-RELATED"/>
    <property type="match status" value="1"/>
</dbReference>
<dbReference type="RefSeq" id="XP_003659967.1">
    <property type="nucleotide sequence ID" value="XM_003659919.1"/>
</dbReference>
<feature type="region of interest" description="Disordered" evidence="1">
    <location>
        <begin position="550"/>
        <end position="579"/>
    </location>
</feature>
<feature type="region of interest" description="Disordered" evidence="1">
    <location>
        <begin position="1"/>
        <end position="71"/>
    </location>
</feature>
<gene>
    <name evidence="3" type="ORF">MYCTH_2297594</name>
</gene>
<dbReference type="VEuPathDB" id="FungiDB:MYCTH_2297594"/>
<name>G2Q6F0_THET4</name>
<dbReference type="Pfam" id="PF11915">
    <property type="entry name" value="DUF3433"/>
    <property type="match status" value="3"/>
</dbReference>
<feature type="transmembrane region" description="Helical" evidence="2">
    <location>
        <begin position="639"/>
        <end position="662"/>
    </location>
</feature>
<feature type="compositionally biased region" description="Basic and acidic residues" evidence="1">
    <location>
        <begin position="558"/>
        <end position="576"/>
    </location>
</feature>
<protein>
    <recommendedName>
        <fullName evidence="5">Phosphoribosylaminoimidazole-succinocarboxamide synthase</fullName>
    </recommendedName>
</protein>
<feature type="transmembrane region" description="Helical" evidence="2">
    <location>
        <begin position="731"/>
        <end position="755"/>
    </location>
</feature>
<keyword evidence="2" id="KW-0472">Membrane</keyword>
<dbReference type="InParanoid" id="G2Q6F0"/>
<dbReference type="HOGENOM" id="CLU_011750_0_0_1"/>
<dbReference type="KEGG" id="mtm:MYCTH_2297594"/>
<evidence type="ECO:0000256" key="1">
    <source>
        <dbReference type="SAM" id="MobiDB-lite"/>
    </source>
</evidence>
<proteinExistence type="predicted"/>
<keyword evidence="2" id="KW-1133">Transmembrane helix</keyword>
<organism evidence="3 4">
    <name type="scientific">Thermothelomyces thermophilus (strain ATCC 42464 / BCRC 31852 / DSM 1799)</name>
    <name type="common">Sporotrichum thermophile</name>
    <dbReference type="NCBI Taxonomy" id="573729"/>
    <lineage>
        <taxon>Eukaryota</taxon>
        <taxon>Fungi</taxon>
        <taxon>Dikarya</taxon>
        <taxon>Ascomycota</taxon>
        <taxon>Pezizomycotina</taxon>
        <taxon>Sordariomycetes</taxon>
        <taxon>Sordariomycetidae</taxon>
        <taxon>Sordariales</taxon>
        <taxon>Chaetomiaceae</taxon>
        <taxon>Thermothelomyces</taxon>
    </lineage>
</organism>
<dbReference type="Proteomes" id="UP000007322">
    <property type="component" value="Chromosome 1"/>
</dbReference>
<feature type="transmembrane region" description="Helical" evidence="2">
    <location>
        <begin position="782"/>
        <end position="802"/>
    </location>
</feature>
<feature type="region of interest" description="Disordered" evidence="1">
    <location>
        <begin position="680"/>
        <end position="699"/>
    </location>
</feature>
<evidence type="ECO:0000256" key="2">
    <source>
        <dbReference type="SAM" id="Phobius"/>
    </source>
</evidence>
<dbReference type="OMA" id="YLPWCLR"/>
<feature type="compositionally biased region" description="Low complexity" evidence="1">
    <location>
        <begin position="680"/>
        <end position="694"/>
    </location>
</feature>
<feature type="transmembrane region" description="Helical" evidence="2">
    <location>
        <begin position="340"/>
        <end position="357"/>
    </location>
</feature>
<accession>G2Q6F0</accession>
<feature type="compositionally biased region" description="Low complexity" evidence="1">
    <location>
        <begin position="171"/>
        <end position="181"/>
    </location>
</feature>
<feature type="compositionally biased region" description="Pro residues" evidence="1">
    <location>
        <begin position="201"/>
        <end position="213"/>
    </location>
</feature>
<feature type="region of interest" description="Disordered" evidence="1">
    <location>
        <begin position="164"/>
        <end position="273"/>
    </location>
</feature>
<feature type="transmembrane region" description="Helical" evidence="2">
    <location>
        <begin position="300"/>
        <end position="320"/>
    </location>
</feature>
<feature type="transmembrane region" description="Helical" evidence="2">
    <location>
        <begin position="442"/>
        <end position="464"/>
    </location>
</feature>